<dbReference type="PANTHER" id="PTHR24119">
    <property type="entry name" value="ACYL-COA-BINDING DOMAIN-CONTAINING PROTEIN 6"/>
    <property type="match status" value="1"/>
</dbReference>
<dbReference type="Proteomes" id="UP000232323">
    <property type="component" value="Unassembled WGS sequence"/>
</dbReference>
<feature type="repeat" description="ANK" evidence="5">
    <location>
        <begin position="178"/>
        <end position="210"/>
    </location>
</feature>
<dbReference type="InterPro" id="IPR036770">
    <property type="entry name" value="Ankyrin_rpt-contain_sf"/>
</dbReference>
<accession>A0A250WTQ8</accession>
<dbReference type="Gene3D" id="1.20.80.10">
    <property type="match status" value="1"/>
</dbReference>
<dbReference type="InterPro" id="IPR035984">
    <property type="entry name" value="Acyl-CoA-binding_sf"/>
</dbReference>
<dbReference type="PROSITE" id="PS50088">
    <property type="entry name" value="ANK_REPEAT"/>
    <property type="match status" value="2"/>
</dbReference>
<comment type="caution">
    <text evidence="7">The sequence shown here is derived from an EMBL/GenBank/DDBJ whole genome shotgun (WGS) entry which is preliminary data.</text>
</comment>
<protein>
    <recommendedName>
        <fullName evidence="6">ACB domain-containing protein</fullName>
    </recommendedName>
</protein>
<evidence type="ECO:0000256" key="1">
    <source>
        <dbReference type="ARBA" id="ARBA00005567"/>
    </source>
</evidence>
<dbReference type="PRINTS" id="PR01415">
    <property type="entry name" value="ANKYRIN"/>
</dbReference>
<evidence type="ECO:0000256" key="5">
    <source>
        <dbReference type="PROSITE-ProRule" id="PRU00023"/>
    </source>
</evidence>
<keyword evidence="8" id="KW-1185">Reference proteome</keyword>
<reference evidence="7 8" key="1">
    <citation type="submission" date="2017-08" db="EMBL/GenBank/DDBJ databases">
        <title>Acidophilic green algal genome provides insights into adaptation to an acidic environment.</title>
        <authorList>
            <person name="Hirooka S."/>
            <person name="Hirose Y."/>
            <person name="Kanesaki Y."/>
            <person name="Higuchi S."/>
            <person name="Fujiwara T."/>
            <person name="Onuma R."/>
            <person name="Era A."/>
            <person name="Ohbayashi R."/>
            <person name="Uzuka A."/>
            <person name="Nozaki H."/>
            <person name="Yoshikawa H."/>
            <person name="Miyagishima S.Y."/>
        </authorList>
    </citation>
    <scope>NUCLEOTIDE SEQUENCE [LARGE SCALE GENOMIC DNA]</scope>
    <source>
        <strain evidence="7 8">NIES-2499</strain>
    </source>
</reference>
<keyword evidence="2" id="KW-0677">Repeat</keyword>
<keyword evidence="4" id="KW-0446">Lipid-binding</keyword>
<feature type="repeat" description="ANK" evidence="5">
    <location>
        <begin position="211"/>
        <end position="243"/>
    </location>
</feature>
<evidence type="ECO:0000313" key="8">
    <source>
        <dbReference type="Proteomes" id="UP000232323"/>
    </source>
</evidence>
<evidence type="ECO:0000256" key="2">
    <source>
        <dbReference type="ARBA" id="ARBA00022737"/>
    </source>
</evidence>
<dbReference type="OrthoDB" id="346910at2759"/>
<dbReference type="PROSITE" id="PS50297">
    <property type="entry name" value="ANK_REP_REGION"/>
    <property type="match status" value="2"/>
</dbReference>
<dbReference type="STRING" id="1157962.A0A250WTQ8"/>
<evidence type="ECO:0000313" key="7">
    <source>
        <dbReference type="EMBL" id="GAX74207.1"/>
    </source>
</evidence>
<dbReference type="InterPro" id="IPR000582">
    <property type="entry name" value="Acyl-CoA-binding_protein"/>
</dbReference>
<dbReference type="AlphaFoldDB" id="A0A250WTQ8"/>
<dbReference type="Pfam" id="PF12796">
    <property type="entry name" value="Ank_2"/>
    <property type="match status" value="1"/>
</dbReference>
<dbReference type="PROSITE" id="PS51228">
    <property type="entry name" value="ACB_2"/>
    <property type="match status" value="1"/>
</dbReference>
<name>A0A250WTQ8_9CHLO</name>
<evidence type="ECO:0000256" key="4">
    <source>
        <dbReference type="ARBA" id="ARBA00023121"/>
    </source>
</evidence>
<gene>
    <name evidence="7" type="ORF">CEUSTIGMA_g1656.t1</name>
</gene>
<comment type="similarity">
    <text evidence="1">Belongs to the ACBP family.</text>
</comment>
<keyword evidence="3 5" id="KW-0040">ANK repeat</keyword>
<dbReference type="InterPro" id="IPR002110">
    <property type="entry name" value="Ankyrin_rpt"/>
</dbReference>
<sequence length="260" mass="27988">MDDTEIDYLFQVAADFVQYAVAAKNSSFGAKSTRLNLYGLYKQALTGCCNTKKPGFLDVSGRAKWDAWNKLGDMPKDVAKQKYIDLVQQLDASWHSSALSSGGDEGTKKSGMGPVFSTFAYEEEEQASTSLAATSGTFLWLPAEYDGKTIHELAGAGDVEATAKLLGAGHPVDERDTSRCTALHFAADRGCIEVAELLLDAGAAINARDEDDQTPLHYGAICGKIQICELLLQRGADVKALDSSGLTPQQLGPPKWDIWS</sequence>
<organism evidence="7 8">
    <name type="scientific">Chlamydomonas eustigma</name>
    <dbReference type="NCBI Taxonomy" id="1157962"/>
    <lineage>
        <taxon>Eukaryota</taxon>
        <taxon>Viridiplantae</taxon>
        <taxon>Chlorophyta</taxon>
        <taxon>core chlorophytes</taxon>
        <taxon>Chlorophyceae</taxon>
        <taxon>CS clade</taxon>
        <taxon>Chlamydomonadales</taxon>
        <taxon>Chlamydomonadaceae</taxon>
        <taxon>Chlamydomonas</taxon>
    </lineage>
</organism>
<dbReference type="InterPro" id="IPR014352">
    <property type="entry name" value="FERM/acyl-CoA-bd_prot_sf"/>
</dbReference>
<dbReference type="SUPFAM" id="SSF48403">
    <property type="entry name" value="Ankyrin repeat"/>
    <property type="match status" value="1"/>
</dbReference>
<evidence type="ECO:0000256" key="3">
    <source>
        <dbReference type="ARBA" id="ARBA00023043"/>
    </source>
</evidence>
<dbReference type="PRINTS" id="PR00689">
    <property type="entry name" value="ACOABINDINGP"/>
</dbReference>
<evidence type="ECO:0000259" key="6">
    <source>
        <dbReference type="PROSITE" id="PS51228"/>
    </source>
</evidence>
<dbReference type="Gene3D" id="1.25.40.20">
    <property type="entry name" value="Ankyrin repeat-containing domain"/>
    <property type="match status" value="1"/>
</dbReference>
<dbReference type="EMBL" id="BEGY01000006">
    <property type="protein sequence ID" value="GAX74207.1"/>
    <property type="molecule type" value="Genomic_DNA"/>
</dbReference>
<feature type="domain" description="ACB" evidence="6">
    <location>
        <begin position="6"/>
        <end position="96"/>
    </location>
</feature>
<dbReference type="SMART" id="SM00248">
    <property type="entry name" value="ANK"/>
    <property type="match status" value="2"/>
</dbReference>
<dbReference type="PANTHER" id="PTHR24119:SF0">
    <property type="entry name" value="ACYL-COA-BINDING DOMAIN-CONTAINING PROTEIN 6"/>
    <property type="match status" value="1"/>
</dbReference>
<dbReference type="GO" id="GO:0000062">
    <property type="term" value="F:fatty-acyl-CoA binding"/>
    <property type="evidence" value="ECO:0007669"/>
    <property type="project" value="InterPro"/>
</dbReference>
<dbReference type="SUPFAM" id="SSF47027">
    <property type="entry name" value="Acyl-CoA binding protein"/>
    <property type="match status" value="1"/>
</dbReference>
<proteinExistence type="inferred from homology"/>
<dbReference type="Pfam" id="PF00887">
    <property type="entry name" value="ACBP"/>
    <property type="match status" value="1"/>
</dbReference>